<accession>A0ABV4NTR5</accession>
<gene>
    <name evidence="2" type="ORF">ACCI51_18830</name>
</gene>
<comment type="caution">
    <text evidence="2">The sequence shown here is derived from an EMBL/GenBank/DDBJ whole genome shotgun (WGS) entry which is preliminary data.</text>
</comment>
<sequence length="126" mass="13649">MPLYTISTQRPLSSVEQQMLVSEITEVHCTVTGAPAQFVQVVFSQGVYLRSKNIVHVLGSIRSGRSDKIKSTLANGFIETASKVLGCPTSRCEVDLIDVPASWVIEGGAVMPEPGEEQEWLALQSS</sequence>
<dbReference type="InterPro" id="IPR014347">
    <property type="entry name" value="Tautomerase/MIF_sf"/>
</dbReference>
<evidence type="ECO:0000313" key="2">
    <source>
        <dbReference type="EMBL" id="MFA0792595.1"/>
    </source>
</evidence>
<keyword evidence="3" id="KW-1185">Reference proteome</keyword>
<dbReference type="SUPFAM" id="SSF55331">
    <property type="entry name" value="Tautomerase/MIF"/>
    <property type="match status" value="1"/>
</dbReference>
<dbReference type="InterPro" id="IPR028116">
    <property type="entry name" value="Cis-CaaD-like"/>
</dbReference>
<evidence type="ECO:0000313" key="3">
    <source>
        <dbReference type="Proteomes" id="UP001569414"/>
    </source>
</evidence>
<evidence type="ECO:0000259" key="1">
    <source>
        <dbReference type="Pfam" id="PF14832"/>
    </source>
</evidence>
<proteinExistence type="predicted"/>
<dbReference type="EMBL" id="JBGMEL010000032">
    <property type="protein sequence ID" value="MFA0792595.1"/>
    <property type="molecule type" value="Genomic_DNA"/>
</dbReference>
<name>A0ABV4NTR5_9GAMM</name>
<feature type="domain" description="Tautomerase cis-CaaD-like" evidence="1">
    <location>
        <begin position="1"/>
        <end position="45"/>
    </location>
</feature>
<dbReference type="Pfam" id="PF14832">
    <property type="entry name" value="Tautomerase_3"/>
    <property type="match status" value="1"/>
</dbReference>
<reference evidence="2 3" key="1">
    <citation type="submission" date="2024-08" db="EMBL/GenBank/DDBJ databases">
        <authorList>
            <person name="Ishaq N."/>
        </authorList>
    </citation>
    <scope>NUCLEOTIDE SEQUENCE [LARGE SCALE GENOMIC DNA]</scope>
    <source>
        <strain evidence="2 3">JCM 30400</strain>
    </source>
</reference>
<dbReference type="Gene3D" id="3.30.429.10">
    <property type="entry name" value="Macrophage Migration Inhibitory Factor"/>
    <property type="match status" value="1"/>
</dbReference>
<dbReference type="Proteomes" id="UP001569414">
    <property type="component" value="Unassembled WGS sequence"/>
</dbReference>
<protein>
    <submittedName>
        <fullName evidence="2">Tautomerase family protein</fullName>
    </submittedName>
</protein>
<dbReference type="RefSeq" id="WP_299589099.1">
    <property type="nucleotide sequence ID" value="NZ_JBGMEL010000032.1"/>
</dbReference>
<organism evidence="2 3">
    <name type="scientific">Microbulbifer echini</name>
    <dbReference type="NCBI Taxonomy" id="1529067"/>
    <lineage>
        <taxon>Bacteria</taxon>
        <taxon>Pseudomonadati</taxon>
        <taxon>Pseudomonadota</taxon>
        <taxon>Gammaproteobacteria</taxon>
        <taxon>Cellvibrionales</taxon>
        <taxon>Microbulbiferaceae</taxon>
        <taxon>Microbulbifer</taxon>
    </lineage>
</organism>